<gene>
    <name evidence="2" type="ORF">C3F09_02195</name>
</gene>
<dbReference type="EMBL" id="PQAP01000009">
    <property type="protein sequence ID" value="PWB75425.1"/>
    <property type="molecule type" value="Genomic_DNA"/>
</dbReference>
<evidence type="ECO:0000256" key="1">
    <source>
        <dbReference type="SAM" id="Phobius"/>
    </source>
</evidence>
<feature type="transmembrane region" description="Helical" evidence="1">
    <location>
        <begin position="113"/>
        <end position="130"/>
    </location>
</feature>
<accession>A0A855XBA2</accession>
<feature type="transmembrane region" description="Helical" evidence="1">
    <location>
        <begin position="34"/>
        <end position="56"/>
    </location>
</feature>
<evidence type="ECO:0000313" key="2">
    <source>
        <dbReference type="EMBL" id="PWB75425.1"/>
    </source>
</evidence>
<sequence length="208" mass="23573">MKRTTIILTAVIAAIFVGSWIFKAGQMSGVQEHNILRGFLVTCSAFLTLAIMSFLYQDNPIYKFAEHFYVGMSAAYWMSMGFWSTIVGNLIPRLSRGLSAYFKVPYNESGFNFLYWLPVIFGLLLLLRLSHKIGWISRWSLAFIVGTTAGFNLVRYLRSDFIEQISSTFIPMLVDWQGMGHFFSNLSLSASGQFMAMVGNWVVFFGVV</sequence>
<keyword evidence="1" id="KW-0472">Membrane</keyword>
<dbReference type="AlphaFoldDB" id="A0A855XBA2"/>
<feature type="transmembrane region" description="Helical" evidence="1">
    <location>
        <begin position="6"/>
        <end position="22"/>
    </location>
</feature>
<name>A0A855XBA2_9BACT</name>
<keyword evidence="1" id="KW-0812">Transmembrane</keyword>
<feature type="transmembrane region" description="Helical" evidence="1">
    <location>
        <begin position="68"/>
        <end position="92"/>
    </location>
</feature>
<feature type="non-terminal residue" evidence="2">
    <location>
        <position position="208"/>
    </location>
</feature>
<feature type="transmembrane region" description="Helical" evidence="1">
    <location>
        <begin position="136"/>
        <end position="154"/>
    </location>
</feature>
<evidence type="ECO:0000313" key="3">
    <source>
        <dbReference type="Proteomes" id="UP000250918"/>
    </source>
</evidence>
<comment type="caution">
    <text evidence="2">The sequence shown here is derived from an EMBL/GenBank/DDBJ whole genome shotgun (WGS) entry which is preliminary data.</text>
</comment>
<keyword evidence="1" id="KW-1133">Transmembrane helix</keyword>
<proteinExistence type="predicted"/>
<organism evidence="2 3">
    <name type="scientific">candidate division GN15 bacterium</name>
    <dbReference type="NCBI Taxonomy" id="2072418"/>
    <lineage>
        <taxon>Bacteria</taxon>
        <taxon>candidate division GN15</taxon>
    </lineage>
</organism>
<protein>
    <submittedName>
        <fullName evidence="2">Uncharacterized protein</fullName>
    </submittedName>
</protein>
<reference evidence="2 3" key="1">
    <citation type="journal article" date="2018" name="ISME J.">
        <title>A methanotrophic archaeon couples anaerobic oxidation of methane to Fe(III) reduction.</title>
        <authorList>
            <person name="Cai C."/>
            <person name="Leu A.O."/>
            <person name="Xie G.J."/>
            <person name="Guo J."/>
            <person name="Feng Y."/>
            <person name="Zhao J.X."/>
            <person name="Tyson G.W."/>
            <person name="Yuan Z."/>
            <person name="Hu S."/>
        </authorList>
    </citation>
    <scope>NUCLEOTIDE SEQUENCE [LARGE SCALE GENOMIC DNA]</scope>
    <source>
        <strain evidence="2">FeB_12</strain>
    </source>
</reference>
<dbReference type="Proteomes" id="UP000250918">
    <property type="component" value="Unassembled WGS sequence"/>
</dbReference>